<dbReference type="PATRIC" id="fig|1136941.3.peg.154"/>
<dbReference type="EMBL" id="CP011853">
    <property type="protein sequence ID" value="ALG83305.1"/>
    <property type="molecule type" value="Genomic_DNA"/>
</dbReference>
<dbReference type="RefSeq" id="WP_062391252.1">
    <property type="nucleotide sequence ID" value="NZ_CP011853.1"/>
</dbReference>
<name>A0A0N9N871_9ACTN</name>
<dbReference type="OrthoDB" id="4772408at2"/>
<keyword evidence="3" id="KW-1185">Reference proteome</keyword>
<dbReference type="Proteomes" id="UP000063789">
    <property type="component" value="Chromosome"/>
</dbReference>
<dbReference type="Pfam" id="PF22552">
    <property type="entry name" value="TY-Chap3"/>
    <property type="match status" value="1"/>
</dbReference>
<evidence type="ECO:0000313" key="3">
    <source>
        <dbReference type="Proteomes" id="UP000063789"/>
    </source>
</evidence>
<accession>A0A0N9N871</accession>
<evidence type="ECO:0000313" key="2">
    <source>
        <dbReference type="EMBL" id="ALG83305.1"/>
    </source>
</evidence>
<organism evidence="2 3">
    <name type="scientific">Gordonia phthalatica</name>
    <dbReference type="NCBI Taxonomy" id="1136941"/>
    <lineage>
        <taxon>Bacteria</taxon>
        <taxon>Bacillati</taxon>
        <taxon>Actinomycetota</taxon>
        <taxon>Actinomycetes</taxon>
        <taxon>Mycobacteriales</taxon>
        <taxon>Gordoniaceae</taxon>
        <taxon>Gordonia</taxon>
    </lineage>
</organism>
<proteinExistence type="predicted"/>
<feature type="domain" description="TY-Chap N-terminal" evidence="1">
    <location>
        <begin position="21"/>
        <end position="135"/>
    </location>
</feature>
<evidence type="ECO:0000259" key="1">
    <source>
        <dbReference type="Pfam" id="PF22552"/>
    </source>
</evidence>
<protein>
    <recommendedName>
        <fullName evidence="1">TY-Chap N-terminal domain-containing protein</fullName>
    </recommendedName>
</protein>
<dbReference type="KEGG" id="goq:ACH46_00755"/>
<dbReference type="AlphaFoldDB" id="A0A0N9N871"/>
<reference evidence="2 3" key="2">
    <citation type="journal article" date="2017" name="Int. J. Syst. Evol. Microbiol.">
        <title>Gordonia phthalatica sp. nov., a di-n-butyl phthalate-degrading bacterium isolated from activated sludge.</title>
        <authorList>
            <person name="Jin D."/>
            <person name="Kong X."/>
            <person name="Jia M."/>
            <person name="Yu X."/>
            <person name="Wang X."/>
            <person name="Zhuang X."/>
            <person name="Deng Y."/>
            <person name="Bai Z."/>
        </authorList>
    </citation>
    <scope>NUCLEOTIDE SEQUENCE [LARGE SCALE GENOMIC DNA]</scope>
    <source>
        <strain evidence="2 3">QH-11</strain>
    </source>
</reference>
<sequence length="159" mass="18033">MVDASDVFSESAFDAALERIWVRFRCELADLLDGMTADHPITVYALWTEMFGPQPTIAFTHTGNSRLRLTVAARDLYPYGPEDAERVALLTAEGWRSLRDGTCIREFAQRRVDAAAMAAQYALRDVWDVPDPTYLVSDQDRELRTFVTSRAAAREPKMR</sequence>
<gene>
    <name evidence="2" type="ORF">ACH46_00755</name>
</gene>
<reference evidence="3" key="1">
    <citation type="submission" date="2015-06" db="EMBL/GenBank/DDBJ databases">
        <title>Complete genome sequence and metabolic analysis of phthalate degradation pathway in Gordonia sp. QH-11.</title>
        <authorList>
            <person name="Jin D."/>
            <person name="Kong X."/>
            <person name="Bai Z."/>
        </authorList>
    </citation>
    <scope>NUCLEOTIDE SEQUENCE [LARGE SCALE GENOMIC DNA]</scope>
    <source>
        <strain evidence="3">QH-11</strain>
    </source>
</reference>
<dbReference type="InterPro" id="IPR054344">
    <property type="entry name" value="TY-Chap_N"/>
</dbReference>